<proteinExistence type="predicted"/>
<dbReference type="EMBL" id="CM042031">
    <property type="protein sequence ID" value="KAI3785961.1"/>
    <property type="molecule type" value="Genomic_DNA"/>
</dbReference>
<protein>
    <submittedName>
        <fullName evidence="1">Uncharacterized protein</fullName>
    </submittedName>
</protein>
<gene>
    <name evidence="1" type="ORF">L1987_45087</name>
</gene>
<organism evidence="1 2">
    <name type="scientific">Smallanthus sonchifolius</name>
    <dbReference type="NCBI Taxonomy" id="185202"/>
    <lineage>
        <taxon>Eukaryota</taxon>
        <taxon>Viridiplantae</taxon>
        <taxon>Streptophyta</taxon>
        <taxon>Embryophyta</taxon>
        <taxon>Tracheophyta</taxon>
        <taxon>Spermatophyta</taxon>
        <taxon>Magnoliopsida</taxon>
        <taxon>eudicotyledons</taxon>
        <taxon>Gunneridae</taxon>
        <taxon>Pentapetalae</taxon>
        <taxon>asterids</taxon>
        <taxon>campanulids</taxon>
        <taxon>Asterales</taxon>
        <taxon>Asteraceae</taxon>
        <taxon>Asteroideae</taxon>
        <taxon>Heliantheae alliance</taxon>
        <taxon>Millerieae</taxon>
        <taxon>Smallanthus</taxon>
    </lineage>
</organism>
<sequence>MAVVVWCSVETLCLKPSTSDSTTDNTYTTLFNFNSSITKAPGSADVMYIDESMELDSVANGGNERDGLLDSCGHMTVHAISVSPIRRKR</sequence>
<comment type="caution">
    <text evidence="1">The sequence shown here is derived from an EMBL/GenBank/DDBJ whole genome shotgun (WGS) entry which is preliminary data.</text>
</comment>
<evidence type="ECO:0000313" key="2">
    <source>
        <dbReference type="Proteomes" id="UP001056120"/>
    </source>
</evidence>
<evidence type="ECO:0000313" key="1">
    <source>
        <dbReference type="EMBL" id="KAI3785961.1"/>
    </source>
</evidence>
<name>A0ACB9GRW9_9ASTR</name>
<reference evidence="2" key="1">
    <citation type="journal article" date="2022" name="Mol. Ecol. Resour.">
        <title>The genomes of chicory, endive, great burdock and yacon provide insights into Asteraceae palaeo-polyploidization history and plant inulin production.</title>
        <authorList>
            <person name="Fan W."/>
            <person name="Wang S."/>
            <person name="Wang H."/>
            <person name="Wang A."/>
            <person name="Jiang F."/>
            <person name="Liu H."/>
            <person name="Zhao H."/>
            <person name="Xu D."/>
            <person name="Zhang Y."/>
        </authorList>
    </citation>
    <scope>NUCLEOTIDE SEQUENCE [LARGE SCALE GENOMIC DNA]</scope>
    <source>
        <strain evidence="2">cv. Yunnan</strain>
    </source>
</reference>
<reference evidence="1 2" key="2">
    <citation type="journal article" date="2022" name="Mol. Ecol. Resour.">
        <title>The genomes of chicory, endive, great burdock and yacon provide insights into Asteraceae paleo-polyploidization history and plant inulin production.</title>
        <authorList>
            <person name="Fan W."/>
            <person name="Wang S."/>
            <person name="Wang H."/>
            <person name="Wang A."/>
            <person name="Jiang F."/>
            <person name="Liu H."/>
            <person name="Zhao H."/>
            <person name="Xu D."/>
            <person name="Zhang Y."/>
        </authorList>
    </citation>
    <scope>NUCLEOTIDE SEQUENCE [LARGE SCALE GENOMIC DNA]</scope>
    <source>
        <strain evidence="2">cv. Yunnan</strain>
        <tissue evidence="1">Leaves</tissue>
    </source>
</reference>
<keyword evidence="2" id="KW-1185">Reference proteome</keyword>
<dbReference type="Proteomes" id="UP001056120">
    <property type="component" value="Linkage Group LG14"/>
</dbReference>
<accession>A0ACB9GRW9</accession>